<accession>A0AAV4RJA1</accession>
<reference evidence="2 3" key="1">
    <citation type="submission" date="2021-06" db="EMBL/GenBank/DDBJ databases">
        <title>Caerostris extrusa draft genome.</title>
        <authorList>
            <person name="Kono N."/>
            <person name="Arakawa K."/>
        </authorList>
    </citation>
    <scope>NUCLEOTIDE SEQUENCE [LARGE SCALE GENOMIC DNA]</scope>
</reference>
<evidence type="ECO:0000313" key="3">
    <source>
        <dbReference type="Proteomes" id="UP001054945"/>
    </source>
</evidence>
<keyword evidence="3" id="KW-1185">Reference proteome</keyword>
<evidence type="ECO:0000256" key="1">
    <source>
        <dbReference type="SAM" id="MobiDB-lite"/>
    </source>
</evidence>
<comment type="caution">
    <text evidence="2">The sequence shown here is derived from an EMBL/GenBank/DDBJ whole genome shotgun (WGS) entry which is preliminary data.</text>
</comment>
<organism evidence="2 3">
    <name type="scientific">Caerostris extrusa</name>
    <name type="common">Bark spider</name>
    <name type="synonym">Caerostris bankana</name>
    <dbReference type="NCBI Taxonomy" id="172846"/>
    <lineage>
        <taxon>Eukaryota</taxon>
        <taxon>Metazoa</taxon>
        <taxon>Ecdysozoa</taxon>
        <taxon>Arthropoda</taxon>
        <taxon>Chelicerata</taxon>
        <taxon>Arachnida</taxon>
        <taxon>Araneae</taxon>
        <taxon>Araneomorphae</taxon>
        <taxon>Entelegynae</taxon>
        <taxon>Araneoidea</taxon>
        <taxon>Araneidae</taxon>
        <taxon>Caerostris</taxon>
    </lineage>
</organism>
<feature type="region of interest" description="Disordered" evidence="1">
    <location>
        <begin position="53"/>
        <end position="80"/>
    </location>
</feature>
<feature type="region of interest" description="Disordered" evidence="1">
    <location>
        <begin position="99"/>
        <end position="122"/>
    </location>
</feature>
<proteinExistence type="predicted"/>
<evidence type="ECO:0000313" key="2">
    <source>
        <dbReference type="EMBL" id="GIY20567.1"/>
    </source>
</evidence>
<dbReference type="EMBL" id="BPLR01007908">
    <property type="protein sequence ID" value="GIY20567.1"/>
    <property type="molecule type" value="Genomic_DNA"/>
</dbReference>
<gene>
    <name evidence="2" type="ORF">CEXT_609731</name>
</gene>
<protein>
    <submittedName>
        <fullName evidence="2">Uncharacterized protein</fullName>
    </submittedName>
</protein>
<sequence>MEKTFRKNKNFNKKKKKNPCTFLSKNSKVFLTRIFNEQAAAAKQGLLLKAQQEPTTKFPGNREGCQDHSSHHSHLPLTANSSLLHSSVSTISAERNASLFDKSTRHPFTPLEDNRGDSLLSE</sequence>
<dbReference type="Proteomes" id="UP001054945">
    <property type="component" value="Unassembled WGS sequence"/>
</dbReference>
<name>A0AAV4RJA1_CAEEX</name>
<dbReference type="AlphaFoldDB" id="A0AAV4RJA1"/>